<sequence length="80" mass="9193">MPSDDTEQELAYDILSSLLHGRAKPTHIDKSELSSEEVESGEELIKQYIADFEYIHYSTSVFTKDNLLKSFDEEDCLFIS</sequence>
<reference evidence="1" key="1">
    <citation type="journal article" date="2014" name="Front. Microbiol.">
        <title>High frequency of phylogenetically diverse reductive dehalogenase-homologous genes in deep subseafloor sedimentary metagenomes.</title>
        <authorList>
            <person name="Kawai M."/>
            <person name="Futagami T."/>
            <person name="Toyoda A."/>
            <person name="Takaki Y."/>
            <person name="Nishi S."/>
            <person name="Hori S."/>
            <person name="Arai W."/>
            <person name="Tsubouchi T."/>
            <person name="Morono Y."/>
            <person name="Uchiyama I."/>
            <person name="Ito T."/>
            <person name="Fujiyama A."/>
            <person name="Inagaki F."/>
            <person name="Takami H."/>
        </authorList>
    </citation>
    <scope>NUCLEOTIDE SEQUENCE</scope>
    <source>
        <strain evidence="1">Expedition CK06-06</strain>
    </source>
</reference>
<protein>
    <submittedName>
        <fullName evidence="1">Uncharacterized protein</fullName>
    </submittedName>
</protein>
<evidence type="ECO:0000313" key="1">
    <source>
        <dbReference type="EMBL" id="GAI90107.1"/>
    </source>
</evidence>
<proteinExistence type="predicted"/>
<gene>
    <name evidence="1" type="ORF">S12H4_34330</name>
</gene>
<dbReference type="EMBL" id="BARW01020303">
    <property type="protein sequence ID" value="GAI90107.1"/>
    <property type="molecule type" value="Genomic_DNA"/>
</dbReference>
<comment type="caution">
    <text evidence="1">The sequence shown here is derived from an EMBL/GenBank/DDBJ whole genome shotgun (WGS) entry which is preliminary data.</text>
</comment>
<organism evidence="1">
    <name type="scientific">marine sediment metagenome</name>
    <dbReference type="NCBI Taxonomy" id="412755"/>
    <lineage>
        <taxon>unclassified sequences</taxon>
        <taxon>metagenomes</taxon>
        <taxon>ecological metagenomes</taxon>
    </lineage>
</organism>
<name>X1SAR1_9ZZZZ</name>
<accession>X1SAR1</accession>
<dbReference type="AlphaFoldDB" id="X1SAR1"/>